<dbReference type="SUPFAM" id="SSF52029">
    <property type="entry name" value="GroEL apical domain-like"/>
    <property type="match status" value="1"/>
</dbReference>
<dbReference type="InterPro" id="IPR027413">
    <property type="entry name" value="GROEL-like_equatorial_sf"/>
</dbReference>
<keyword evidence="10" id="KW-0346">Stress response</keyword>
<evidence type="ECO:0000256" key="3">
    <source>
        <dbReference type="ARBA" id="ARBA00019981"/>
    </source>
</evidence>
<dbReference type="InterPro" id="IPR001844">
    <property type="entry name" value="Cpn60/GroEL"/>
</dbReference>
<dbReference type="GO" id="GO:0140662">
    <property type="term" value="F:ATP-dependent protein folding chaperone"/>
    <property type="evidence" value="ECO:0007669"/>
    <property type="project" value="InterPro"/>
</dbReference>
<evidence type="ECO:0000256" key="8">
    <source>
        <dbReference type="ARBA" id="ARBA00037436"/>
    </source>
</evidence>
<evidence type="ECO:0000256" key="7">
    <source>
        <dbReference type="ARBA" id="ARBA00031799"/>
    </source>
</evidence>
<keyword evidence="11" id="KW-1185">Reference proteome</keyword>
<gene>
    <name evidence="10" type="ORF">J0S82_001174</name>
</gene>
<feature type="non-terminal residue" evidence="10">
    <location>
        <position position="1"/>
    </location>
</feature>
<keyword evidence="4" id="KW-0143">Chaperone</keyword>
<dbReference type="Gene3D" id="1.10.560.10">
    <property type="entry name" value="GroEL-like equatorial domain"/>
    <property type="match status" value="2"/>
</dbReference>
<name>A0A8J6DF27_GALPY</name>
<dbReference type="GO" id="GO:0005832">
    <property type="term" value="C:chaperonin-containing T-complex"/>
    <property type="evidence" value="ECO:0007669"/>
    <property type="project" value="UniProtKB-ARBA"/>
</dbReference>
<dbReference type="OrthoDB" id="1733909at2759"/>
<dbReference type="PANTHER" id="PTHR45633">
    <property type="entry name" value="60 KDA HEAT SHOCK PROTEIN, MITOCHONDRIAL"/>
    <property type="match status" value="1"/>
</dbReference>
<sequence length="339" mass="36995">AHCPSLTANYLSSHPCTLHYPKEIIKLTAILHQITPVSRALAPHLTWAYTSDVKFGVDLLTVAVLVTMGPMGRTLITEEYWGSSKNKLRFCTKPDQDVSNSTNEEAGVGITITVIIAKEGFEKISKDANPVEIRRGVILAVDAAITEFKKIEKHNGELEIIEGMKFEALFLHILLIFKANEKKISNVQHIGSVLINLCKPQYKSLVIIAEAVDGEVLSMPVLKLEVGLQVVATEPHDLGRAGEVIVTKDDIMLLRGKVAVKEGIVVGGCCALFRCIPALNSLTPVNEYRKTDVEIIKRTLKTPAMPIVKNATDVVVTEIPKEDKGARMGRMHGMGGGMG</sequence>
<evidence type="ECO:0000256" key="9">
    <source>
        <dbReference type="ARBA" id="ARBA00046475"/>
    </source>
</evidence>
<evidence type="ECO:0000256" key="1">
    <source>
        <dbReference type="ARBA" id="ARBA00006607"/>
    </source>
</evidence>
<evidence type="ECO:0000256" key="5">
    <source>
        <dbReference type="ARBA" id="ARBA00029756"/>
    </source>
</evidence>
<dbReference type="Gene3D" id="3.50.7.10">
    <property type="entry name" value="GroEL"/>
    <property type="match status" value="1"/>
</dbReference>
<evidence type="ECO:0000313" key="10">
    <source>
        <dbReference type="EMBL" id="KAG8505370.1"/>
    </source>
</evidence>
<accession>A0A8J6DF27</accession>
<dbReference type="AlphaFoldDB" id="A0A8J6DF27"/>
<dbReference type="SUPFAM" id="SSF48592">
    <property type="entry name" value="GroEL equatorial domain-like"/>
    <property type="match status" value="1"/>
</dbReference>
<evidence type="ECO:0000256" key="2">
    <source>
        <dbReference type="ARBA" id="ARBA00012198"/>
    </source>
</evidence>
<dbReference type="EC" id="5.6.1.7" evidence="2"/>
<proteinExistence type="inferred from homology"/>
<protein>
    <recommendedName>
        <fullName evidence="3">60 kDa heat shock protein, mitochondrial</fullName>
        <ecNumber evidence="2">5.6.1.7</ecNumber>
    </recommendedName>
    <alternativeName>
        <fullName evidence="5">60 kDa chaperonin</fullName>
    </alternativeName>
    <alternativeName>
        <fullName evidence="7">Chaperonin 60</fullName>
    </alternativeName>
    <alternativeName>
        <fullName evidence="6">Heat shock protein 60</fullName>
    </alternativeName>
</protein>
<dbReference type="Proteomes" id="UP000700334">
    <property type="component" value="Unassembled WGS sequence"/>
</dbReference>
<evidence type="ECO:0000256" key="4">
    <source>
        <dbReference type="ARBA" id="ARBA00023186"/>
    </source>
</evidence>
<comment type="function">
    <text evidence="8">Chaperonin implicated in mitochondrial protein import and macromolecular assembly. Together with Hsp10, facilitates the correct folding of imported proteins. May also prevent misfolding and promote the refolding and proper assembly of unfolded polypeptides generated under stress conditions in the mitochondrial matrix. The functional units of these chaperonins consist of heptameric rings of the large subunit Hsp60, which function as a back-to-back double ring. In a cyclic reaction, Hsp60 ring complexes bind one unfolded substrate protein per ring, followed by the binding of ATP and association with 2 heptameric rings of the co-chaperonin Hsp10. This leads to sequestration of the substrate protein in the inner cavity of Hsp60 where, for a certain period of time, it can fold undisturbed by other cell components. Synchronous hydrolysis of ATP in all Hsp60 subunits results in the dissociation of the chaperonin rings and the release of ADP and the folded substrate protein.</text>
</comment>
<dbReference type="GO" id="GO:0042026">
    <property type="term" value="P:protein refolding"/>
    <property type="evidence" value="ECO:0007669"/>
    <property type="project" value="InterPro"/>
</dbReference>
<evidence type="ECO:0000313" key="11">
    <source>
        <dbReference type="Proteomes" id="UP000700334"/>
    </source>
</evidence>
<comment type="caution">
    <text evidence="10">The sequence shown here is derived from an EMBL/GenBank/DDBJ whole genome shotgun (WGS) entry which is preliminary data.</text>
</comment>
<evidence type="ECO:0000256" key="6">
    <source>
        <dbReference type="ARBA" id="ARBA00030005"/>
    </source>
</evidence>
<dbReference type="EMBL" id="JAGFMF010012266">
    <property type="protein sequence ID" value="KAG8505370.1"/>
    <property type="molecule type" value="Genomic_DNA"/>
</dbReference>
<comment type="subunit">
    <text evidence="9">Homoheptamer arranged in a ring structure. The functional units of these chaperonins consist of heptameric rings of the large subunit Hsp60, which function as a back-to-back double ring. Interacts with 2 heptameric Hsp10 rings to form the symmetrical football complex. Interacts with HRAS. Interacts with ATAD3A. Interacts with ETFBKMT and EEF1AKMT3. Interacts with MFHAS1.</text>
</comment>
<organism evidence="10 11">
    <name type="scientific">Galemys pyrenaicus</name>
    <name type="common">Iberian desman</name>
    <name type="synonym">Pyrenean desman</name>
    <dbReference type="NCBI Taxonomy" id="202257"/>
    <lineage>
        <taxon>Eukaryota</taxon>
        <taxon>Metazoa</taxon>
        <taxon>Chordata</taxon>
        <taxon>Craniata</taxon>
        <taxon>Vertebrata</taxon>
        <taxon>Euteleostomi</taxon>
        <taxon>Mammalia</taxon>
        <taxon>Eutheria</taxon>
        <taxon>Laurasiatheria</taxon>
        <taxon>Eulipotyphla</taxon>
        <taxon>Talpidae</taxon>
        <taxon>Galemys</taxon>
    </lineage>
</organism>
<reference evidence="10" key="1">
    <citation type="journal article" date="2021" name="Evol. Appl.">
        <title>The genome of the Pyrenean desman and the effects of bottlenecks and inbreeding on the genomic landscape of an endangered species.</title>
        <authorList>
            <person name="Escoda L."/>
            <person name="Castresana J."/>
        </authorList>
    </citation>
    <scope>NUCLEOTIDE SEQUENCE</scope>
    <source>
        <strain evidence="10">IBE-C5619</strain>
    </source>
</reference>
<feature type="non-terminal residue" evidence="10">
    <location>
        <position position="339"/>
    </location>
</feature>
<comment type="similarity">
    <text evidence="1">Belongs to the chaperonin (HSP60) family.</text>
</comment>
<dbReference type="InterPro" id="IPR027409">
    <property type="entry name" value="GroEL-like_apical_dom_sf"/>
</dbReference>